<evidence type="ECO:0000313" key="2">
    <source>
        <dbReference type="EMBL" id="NHN34638.1"/>
    </source>
</evidence>
<dbReference type="EMBL" id="JAAOIW010000021">
    <property type="protein sequence ID" value="NHN34638.1"/>
    <property type="molecule type" value="Genomic_DNA"/>
</dbReference>
<sequence length="66" mass="7581">MDARMLPTGRKQPLDERELSMKHGSVSPFFEPMDNHYTAVPQNGKNYVELIDTREKVRLIYDVGTG</sequence>
<reference evidence="2" key="1">
    <citation type="submission" date="2020-03" db="EMBL/GenBank/DDBJ databases">
        <title>Draft sequencing of Paenibacilllus sp. S3N08.</title>
        <authorList>
            <person name="Kim D.-U."/>
        </authorList>
    </citation>
    <scope>NUCLEOTIDE SEQUENCE</scope>
    <source>
        <strain evidence="2">S3N08</strain>
    </source>
</reference>
<accession>A0ABX0JGH6</accession>
<dbReference type="RefSeq" id="WP_166155898.1">
    <property type="nucleotide sequence ID" value="NZ_JAAOIW010000021.1"/>
</dbReference>
<keyword evidence="3" id="KW-1185">Reference proteome</keyword>
<name>A0ABX0JGH6_9BACL</name>
<dbReference type="Proteomes" id="UP001165962">
    <property type="component" value="Unassembled WGS sequence"/>
</dbReference>
<feature type="compositionally biased region" description="Basic and acidic residues" evidence="1">
    <location>
        <begin position="12"/>
        <end position="21"/>
    </location>
</feature>
<evidence type="ECO:0000256" key="1">
    <source>
        <dbReference type="SAM" id="MobiDB-lite"/>
    </source>
</evidence>
<protein>
    <submittedName>
        <fullName evidence="2">Uncharacterized protein</fullName>
    </submittedName>
</protein>
<proteinExistence type="predicted"/>
<gene>
    <name evidence="2" type="ORF">G9U52_33255</name>
</gene>
<comment type="caution">
    <text evidence="2">The sequence shown here is derived from an EMBL/GenBank/DDBJ whole genome shotgun (WGS) entry which is preliminary data.</text>
</comment>
<evidence type="ECO:0000313" key="3">
    <source>
        <dbReference type="Proteomes" id="UP001165962"/>
    </source>
</evidence>
<organism evidence="2 3">
    <name type="scientific">Paenibacillus agricola</name>
    <dbReference type="NCBI Taxonomy" id="2716264"/>
    <lineage>
        <taxon>Bacteria</taxon>
        <taxon>Bacillati</taxon>
        <taxon>Bacillota</taxon>
        <taxon>Bacilli</taxon>
        <taxon>Bacillales</taxon>
        <taxon>Paenibacillaceae</taxon>
        <taxon>Paenibacillus</taxon>
    </lineage>
</organism>
<feature type="region of interest" description="Disordered" evidence="1">
    <location>
        <begin position="1"/>
        <end position="26"/>
    </location>
</feature>